<keyword evidence="1" id="KW-0812">Transmembrane</keyword>
<reference evidence="2 3" key="1">
    <citation type="submission" date="2024-07" db="EMBL/GenBank/DDBJ databases">
        <title>The genome sequence of type strain Sediminicola luteus GDMCC 1.2596T.</title>
        <authorList>
            <person name="Liu Y."/>
        </authorList>
    </citation>
    <scope>NUCLEOTIDE SEQUENCE [LARGE SCALE GENOMIC DNA]</scope>
    <source>
        <strain evidence="2 3">GDMCC 1.2596</strain>
    </source>
</reference>
<keyword evidence="1" id="KW-0472">Membrane</keyword>
<accession>A0ABV2TU41</accession>
<evidence type="ECO:0000313" key="2">
    <source>
        <dbReference type="EMBL" id="MET7028779.1"/>
    </source>
</evidence>
<comment type="caution">
    <text evidence="2">The sequence shown here is derived from an EMBL/GenBank/DDBJ whole genome shotgun (WGS) entry which is preliminary data.</text>
</comment>
<dbReference type="Proteomes" id="UP001549773">
    <property type="component" value="Unassembled WGS sequence"/>
</dbReference>
<feature type="transmembrane region" description="Helical" evidence="1">
    <location>
        <begin position="32"/>
        <end position="52"/>
    </location>
</feature>
<evidence type="ECO:0008006" key="4">
    <source>
        <dbReference type="Google" id="ProtNLM"/>
    </source>
</evidence>
<evidence type="ECO:0000256" key="1">
    <source>
        <dbReference type="SAM" id="Phobius"/>
    </source>
</evidence>
<feature type="transmembrane region" description="Helical" evidence="1">
    <location>
        <begin position="58"/>
        <end position="77"/>
    </location>
</feature>
<sequence length="351" mass="39843">MSNQQPVNSNSSSEEVDLGQLFQMIGNGFKKFFNFIGNIFKGIFKIIIHFLLFIQKHFIKFAIAGVVGLAIGVYLDIIKEPKYISTMVVEPNFNSVQQLYNNVTFYNELAKSQDSSALAEALDITRSEAGHIKMFSVESYSDENQKVQLFDKFVRSLDTTTQKAIDMEKYLLNFNSLDARFHTVSVTATNNSIAKKIQPSIINSISRNDYFNLQKDISDINLNLQDSIYKKQINEIDSLQLLYKKVMIKEADKPMQGTSISLGENGGKENKELALINKMEELKTSLVLLNEERANKSSILNVISAFPRRGVEVKGVWNSFKFWIPVGLIGLTLLVLSILELNTYLKNYKKE</sequence>
<name>A0ABV2TU41_9FLAO</name>
<dbReference type="EMBL" id="JBEWYP010000002">
    <property type="protein sequence ID" value="MET7028779.1"/>
    <property type="molecule type" value="Genomic_DNA"/>
</dbReference>
<organism evidence="2 3">
    <name type="scientific">Sediminicola luteus</name>
    <dbReference type="NCBI Taxonomy" id="319238"/>
    <lineage>
        <taxon>Bacteria</taxon>
        <taxon>Pseudomonadati</taxon>
        <taxon>Bacteroidota</taxon>
        <taxon>Flavobacteriia</taxon>
        <taxon>Flavobacteriales</taxon>
        <taxon>Flavobacteriaceae</taxon>
        <taxon>Sediminicola</taxon>
    </lineage>
</organism>
<dbReference type="RefSeq" id="WP_354617611.1">
    <property type="nucleotide sequence ID" value="NZ_JBEWYP010000002.1"/>
</dbReference>
<keyword evidence="3" id="KW-1185">Reference proteome</keyword>
<feature type="transmembrane region" description="Helical" evidence="1">
    <location>
        <begin position="322"/>
        <end position="345"/>
    </location>
</feature>
<protein>
    <recommendedName>
        <fullName evidence="4">Polysaccharide chain length determinant N-terminal domain-containing protein</fullName>
    </recommendedName>
</protein>
<gene>
    <name evidence="2" type="ORF">ABXZ32_05210</name>
</gene>
<proteinExistence type="predicted"/>
<keyword evidence="1" id="KW-1133">Transmembrane helix</keyword>
<evidence type="ECO:0000313" key="3">
    <source>
        <dbReference type="Proteomes" id="UP001549773"/>
    </source>
</evidence>